<dbReference type="PANTHER" id="PTHR20963:SF41">
    <property type="entry name" value="MULTIPLE INOSITOL POLYPHOSPHATE PHOSPHATASE 1"/>
    <property type="match status" value="1"/>
</dbReference>
<dbReference type="PIRSF" id="PIRSF000894">
    <property type="entry name" value="Acid_phosphatase"/>
    <property type="match status" value="1"/>
</dbReference>
<comment type="catalytic activity">
    <reaction evidence="18">
        <text>1D-myo-inositol hexakisphosphate + H2O = 1D-myo-inositol 1,2,3,5,6-pentakisphosphate + phosphate</text>
        <dbReference type="Rhea" id="RHEA:20960"/>
        <dbReference type="ChEBI" id="CHEBI:15377"/>
        <dbReference type="ChEBI" id="CHEBI:43474"/>
        <dbReference type="ChEBI" id="CHEBI:58130"/>
        <dbReference type="ChEBI" id="CHEBI:58747"/>
    </reaction>
    <physiologicalReaction direction="left-to-right" evidence="18">
        <dbReference type="Rhea" id="RHEA:20961"/>
    </physiologicalReaction>
</comment>
<comment type="caution">
    <text evidence="27">The sequence shown here is derived from an EMBL/GenBank/DDBJ whole genome shotgun (WGS) entry which is preliminary data.</text>
</comment>
<dbReference type="GO" id="GO:0005886">
    <property type="term" value="C:plasma membrane"/>
    <property type="evidence" value="ECO:0007669"/>
    <property type="project" value="UniProtKB-SubCell"/>
</dbReference>
<dbReference type="Pfam" id="PF00328">
    <property type="entry name" value="His_Phos_2"/>
    <property type="match status" value="1"/>
</dbReference>
<dbReference type="EMBL" id="JAVHJS010000011">
    <property type="protein sequence ID" value="KAK2843867.1"/>
    <property type="molecule type" value="Genomic_DNA"/>
</dbReference>
<evidence type="ECO:0000256" key="21">
    <source>
        <dbReference type="ARBA" id="ARBA00043762"/>
    </source>
</evidence>
<dbReference type="GO" id="GO:0052745">
    <property type="term" value="F:inositol phosphate phosphatase activity"/>
    <property type="evidence" value="ECO:0007669"/>
    <property type="project" value="TreeGrafter"/>
</dbReference>
<comment type="similarity">
    <text evidence="2">Belongs to the histidine acid phosphatase family. MINPP1 subfamily.</text>
</comment>
<feature type="disulfide bond" evidence="25">
    <location>
        <begin position="73"/>
        <end position="401"/>
    </location>
</feature>
<comment type="subcellular location">
    <subcellularLocation>
        <location evidence="1">Cell membrane</location>
    </subcellularLocation>
</comment>
<evidence type="ECO:0000256" key="19">
    <source>
        <dbReference type="ARBA" id="ARBA00043747"/>
    </source>
</evidence>
<dbReference type="InterPro" id="IPR000560">
    <property type="entry name" value="His_Pase_clade-2"/>
</dbReference>
<evidence type="ECO:0000256" key="14">
    <source>
        <dbReference type="ARBA" id="ARBA00043674"/>
    </source>
</evidence>
<comment type="catalytic activity">
    <reaction evidence="16">
        <text>1D-myo-inositol 1,2,3-trisphosphate + H2O = 1D-myo-inositol 2,3-bisphosphate + phosphate</text>
        <dbReference type="Rhea" id="RHEA:77127"/>
        <dbReference type="ChEBI" id="CHEBI:15377"/>
        <dbReference type="ChEBI" id="CHEBI:43474"/>
        <dbReference type="ChEBI" id="CHEBI:195536"/>
        <dbReference type="ChEBI" id="CHEBI:195538"/>
    </reaction>
    <physiologicalReaction direction="left-to-right" evidence="16">
        <dbReference type="Rhea" id="RHEA:77128"/>
    </physiologicalReaction>
</comment>
<dbReference type="Proteomes" id="UP001187315">
    <property type="component" value="Unassembled WGS sequence"/>
</dbReference>
<comment type="catalytic activity">
    <reaction evidence="21">
        <text>1D-myo-inositol 1,3,4,5,6-pentakisphosphate + H2O = 1D-myo-inositol 1,4,5,6-tetrakisphosphate + phosphate</text>
        <dbReference type="Rhea" id="RHEA:77143"/>
        <dbReference type="ChEBI" id="CHEBI:15377"/>
        <dbReference type="ChEBI" id="CHEBI:43474"/>
        <dbReference type="ChEBI" id="CHEBI:57627"/>
        <dbReference type="ChEBI" id="CHEBI:57733"/>
    </reaction>
    <physiologicalReaction direction="left-to-right" evidence="21">
        <dbReference type="Rhea" id="RHEA:77144"/>
    </physiologicalReaction>
</comment>
<dbReference type="EC" id="3.1.3.80" evidence="3"/>
<feature type="chain" id="PRO_5041663852" description="Multiple inositol polyphosphate phosphatase 1" evidence="26">
    <location>
        <begin position="20"/>
        <end position="452"/>
    </location>
</feature>
<comment type="catalytic activity">
    <reaction evidence="20">
        <text>1D-myo-inositol 1,2,3,5,6-pentakisphosphate + H2O = 1D-myo-inositol 1,2,3,6-tetrakisphosphate + phosphate</text>
        <dbReference type="Rhea" id="RHEA:77111"/>
        <dbReference type="ChEBI" id="CHEBI:15377"/>
        <dbReference type="ChEBI" id="CHEBI:43474"/>
        <dbReference type="ChEBI" id="CHEBI:58747"/>
        <dbReference type="ChEBI" id="CHEBI:195534"/>
    </reaction>
    <physiologicalReaction direction="left-to-right" evidence="20">
        <dbReference type="Rhea" id="RHEA:77112"/>
    </physiologicalReaction>
</comment>
<dbReference type="EC" id="3.1.3.62" evidence="4"/>
<dbReference type="GO" id="GO:0003993">
    <property type="term" value="F:acid phosphatase activity"/>
    <property type="evidence" value="ECO:0007669"/>
    <property type="project" value="TreeGrafter"/>
</dbReference>
<evidence type="ECO:0000256" key="24">
    <source>
        <dbReference type="ARBA" id="ARBA00043832"/>
    </source>
</evidence>
<organism evidence="27 28">
    <name type="scientific">Tachysurus vachellii</name>
    <name type="common">Darkbarbel catfish</name>
    <name type="synonym">Pelteobagrus vachellii</name>
    <dbReference type="NCBI Taxonomy" id="175792"/>
    <lineage>
        <taxon>Eukaryota</taxon>
        <taxon>Metazoa</taxon>
        <taxon>Chordata</taxon>
        <taxon>Craniata</taxon>
        <taxon>Vertebrata</taxon>
        <taxon>Euteleostomi</taxon>
        <taxon>Actinopterygii</taxon>
        <taxon>Neopterygii</taxon>
        <taxon>Teleostei</taxon>
        <taxon>Ostariophysi</taxon>
        <taxon>Siluriformes</taxon>
        <taxon>Bagridae</taxon>
        <taxon>Tachysurus</taxon>
    </lineage>
</organism>
<evidence type="ECO:0000256" key="11">
    <source>
        <dbReference type="ARBA" id="ARBA00031642"/>
    </source>
</evidence>
<evidence type="ECO:0000256" key="26">
    <source>
        <dbReference type="SAM" id="SignalP"/>
    </source>
</evidence>
<protein>
    <recommendedName>
        <fullName evidence="5">Multiple inositol polyphosphate phosphatase 1</fullName>
        <ecNumber evidence="4">3.1.3.62</ecNumber>
        <ecNumber evidence="3">3.1.3.80</ecNumber>
    </recommendedName>
    <alternativeName>
        <fullName evidence="11">2,3-bisphosphoglycerate 3-phosphatase</fullName>
    </alternativeName>
</protein>
<evidence type="ECO:0000313" key="27">
    <source>
        <dbReference type="EMBL" id="KAK2843867.1"/>
    </source>
</evidence>
<evidence type="ECO:0000256" key="6">
    <source>
        <dbReference type="ARBA" id="ARBA00022475"/>
    </source>
</evidence>
<evidence type="ECO:0000256" key="23">
    <source>
        <dbReference type="ARBA" id="ARBA00043829"/>
    </source>
</evidence>
<evidence type="ECO:0000256" key="22">
    <source>
        <dbReference type="ARBA" id="ARBA00043801"/>
    </source>
</evidence>
<dbReference type="FunFam" id="3.40.50.1240:FF:000014">
    <property type="entry name" value="Multiple inositol polyphosphate phosphatase 1"/>
    <property type="match status" value="1"/>
</dbReference>
<feature type="disulfide bond" evidence="25">
    <location>
        <begin position="267"/>
        <end position="281"/>
    </location>
</feature>
<dbReference type="GO" id="GO:0034417">
    <property type="term" value="F:bisphosphoglycerate 3-phosphatase activity"/>
    <property type="evidence" value="ECO:0007669"/>
    <property type="project" value="UniProtKB-EC"/>
</dbReference>
<proteinExistence type="inferred from homology"/>
<keyword evidence="10" id="KW-0325">Glycoprotein</keyword>
<evidence type="ECO:0000256" key="18">
    <source>
        <dbReference type="ARBA" id="ARBA00043746"/>
    </source>
</evidence>
<evidence type="ECO:0000256" key="3">
    <source>
        <dbReference type="ARBA" id="ARBA00012976"/>
    </source>
</evidence>
<comment type="catalytic activity">
    <reaction evidence="17">
        <text>1D-myo-inositol 1,2,3,6-tetrakisphosphate + H2O = 1D-myo-inositol 1,2,3-trisphosphate + phosphate</text>
        <dbReference type="Rhea" id="RHEA:77123"/>
        <dbReference type="ChEBI" id="CHEBI:15377"/>
        <dbReference type="ChEBI" id="CHEBI:43474"/>
        <dbReference type="ChEBI" id="CHEBI:195534"/>
        <dbReference type="ChEBI" id="CHEBI:195536"/>
    </reaction>
    <physiologicalReaction direction="left-to-right" evidence="17">
        <dbReference type="Rhea" id="RHEA:77124"/>
    </physiologicalReaction>
</comment>
<evidence type="ECO:0000256" key="2">
    <source>
        <dbReference type="ARBA" id="ARBA00008422"/>
    </source>
</evidence>
<evidence type="ECO:0000256" key="13">
    <source>
        <dbReference type="ARBA" id="ARBA00043671"/>
    </source>
</evidence>
<keyword evidence="28" id="KW-1185">Reference proteome</keyword>
<comment type="catalytic activity">
    <reaction evidence="24">
        <text>(2R)-2,3-bisphosphoglycerate + H2O = (2R)-2-phosphoglycerate + phosphate</text>
        <dbReference type="Rhea" id="RHEA:27381"/>
        <dbReference type="ChEBI" id="CHEBI:15377"/>
        <dbReference type="ChEBI" id="CHEBI:43474"/>
        <dbReference type="ChEBI" id="CHEBI:58248"/>
        <dbReference type="ChEBI" id="CHEBI:58289"/>
        <dbReference type="EC" id="3.1.3.80"/>
    </reaction>
    <physiologicalReaction direction="left-to-right" evidence="24">
        <dbReference type="Rhea" id="RHEA:27382"/>
    </physiologicalReaction>
</comment>
<dbReference type="Gene3D" id="3.40.50.1240">
    <property type="entry name" value="Phosphoglycerate mutase-like"/>
    <property type="match status" value="1"/>
</dbReference>
<dbReference type="CDD" id="cd07061">
    <property type="entry name" value="HP_HAP_like"/>
    <property type="match status" value="1"/>
</dbReference>
<dbReference type="InterPro" id="IPR016274">
    <property type="entry name" value="Histidine_acid_Pase_euk"/>
</dbReference>
<comment type="catalytic activity">
    <reaction evidence="12">
        <text>1D-myo-inositol 1,2,5,6-tetrakisphosphate + H2O = 1D-myo-inositol 1,2,6-trisphosphate + phosphate</text>
        <dbReference type="Rhea" id="RHEA:77119"/>
        <dbReference type="ChEBI" id="CHEBI:15377"/>
        <dbReference type="ChEBI" id="CHEBI:43474"/>
        <dbReference type="ChEBI" id="CHEBI:195535"/>
        <dbReference type="ChEBI" id="CHEBI:195537"/>
        <dbReference type="EC" id="3.1.3.62"/>
    </reaction>
    <physiologicalReaction direction="left-to-right" evidence="12">
        <dbReference type="Rhea" id="RHEA:77120"/>
    </physiologicalReaction>
</comment>
<sequence>MSFLCLFMVAIHLHASSFALTSSWCNRTSPPGSIPSNALYFNTKSRYEELNPYLISDILAVNESWVKPPSPDCKAVHLSAIIRHGTRYPSSGNIKKIIQFSKLVKSQADLSCVKELHNWRMWYKEDMDGRLVEKGRLDHRHLAQRLIKSFPTLITKENIEGGRVKLITSSKHRCVNSTLAFKHAVMESLSIRGVDLPYTINDELMRFFDKCERLVETVEKNKDAVMEVEVFKDGPEMKRVQEKLADRLQLPYINVTTDAVETVFYLCAYEFTIRGLNSPWCQLLDDADGQVLEYAGDLKQFWKRGFGHDINSKSSCILFHDLFKRLDTVAQQIRAGGRVSEVVMVQVGHAETLLPLLTLLDLFKDDTPLNSSNFAYHHSRMFRSGKIVPYAANLLMTLFNCPDGLRLQARLNERPLTLPGLAELSPLYQTVRERYKQLLQGCNQDTVCRLNS</sequence>
<dbReference type="AlphaFoldDB" id="A0AA88MVL6"/>
<evidence type="ECO:0000256" key="1">
    <source>
        <dbReference type="ARBA" id="ARBA00004236"/>
    </source>
</evidence>
<keyword evidence="9" id="KW-0472">Membrane</keyword>
<dbReference type="PANTHER" id="PTHR20963">
    <property type="entry name" value="MULTIPLE INOSITOL POLYPHOSPHATE PHOSPHATASE-RELATED"/>
    <property type="match status" value="1"/>
</dbReference>
<evidence type="ECO:0000256" key="12">
    <source>
        <dbReference type="ARBA" id="ARBA00043668"/>
    </source>
</evidence>
<comment type="catalytic activity">
    <reaction evidence="13">
        <text>1D-myo-inositol 1,2,4,5,6-pentakisphosphate + H2O = 1D-myo-inositol 1,2,5,6-tetrakisphosphate + phosphate</text>
        <dbReference type="Rhea" id="RHEA:77115"/>
        <dbReference type="ChEBI" id="CHEBI:15377"/>
        <dbReference type="ChEBI" id="CHEBI:43474"/>
        <dbReference type="ChEBI" id="CHEBI:57798"/>
        <dbReference type="ChEBI" id="CHEBI:195535"/>
        <dbReference type="EC" id="3.1.3.62"/>
    </reaction>
    <physiologicalReaction direction="left-to-right" evidence="13">
        <dbReference type="Rhea" id="RHEA:77116"/>
    </physiologicalReaction>
</comment>
<feature type="signal peptide" evidence="26">
    <location>
        <begin position="1"/>
        <end position="19"/>
    </location>
</feature>
<evidence type="ECO:0000256" key="15">
    <source>
        <dbReference type="ARBA" id="ARBA00043691"/>
    </source>
</evidence>
<name>A0AA88MVL6_TACVA</name>
<comment type="catalytic activity">
    <reaction evidence="15">
        <text>1D-myo-inositol hexakisphosphate + H2O = 1D-myo-inositol 1,2,4,5,6-pentakisphosphate + phosphate</text>
        <dbReference type="Rhea" id="RHEA:16989"/>
        <dbReference type="ChEBI" id="CHEBI:15377"/>
        <dbReference type="ChEBI" id="CHEBI:43474"/>
        <dbReference type="ChEBI" id="CHEBI:57798"/>
        <dbReference type="ChEBI" id="CHEBI:58130"/>
        <dbReference type="EC" id="3.1.3.62"/>
    </reaction>
    <physiologicalReaction direction="left-to-right" evidence="15">
        <dbReference type="Rhea" id="RHEA:16990"/>
    </physiologicalReaction>
</comment>
<keyword evidence="6" id="KW-1003">Cell membrane</keyword>
<evidence type="ECO:0000256" key="8">
    <source>
        <dbReference type="ARBA" id="ARBA00022801"/>
    </source>
</evidence>
<evidence type="ECO:0000256" key="16">
    <source>
        <dbReference type="ARBA" id="ARBA00043733"/>
    </source>
</evidence>
<keyword evidence="25" id="KW-1015">Disulfide bond</keyword>
<evidence type="ECO:0000256" key="10">
    <source>
        <dbReference type="ARBA" id="ARBA00023180"/>
    </source>
</evidence>
<reference evidence="27" key="1">
    <citation type="submission" date="2023-08" db="EMBL/GenBank/DDBJ databases">
        <title>Pelteobagrus vachellii genome.</title>
        <authorList>
            <person name="Liu H."/>
        </authorList>
    </citation>
    <scope>NUCLEOTIDE SEQUENCE</scope>
    <source>
        <strain evidence="27">PRFRI_2022a</strain>
        <tissue evidence="27">Muscle</tissue>
    </source>
</reference>
<evidence type="ECO:0000313" key="28">
    <source>
        <dbReference type="Proteomes" id="UP001187315"/>
    </source>
</evidence>
<comment type="catalytic activity">
    <reaction evidence="14">
        <text>1D-myo-inositol 1,2-bisphosphate + H2O = 1D-myo-inositol 2-phosphate + phosphate</text>
        <dbReference type="Rhea" id="RHEA:77135"/>
        <dbReference type="ChEBI" id="CHEBI:15377"/>
        <dbReference type="ChEBI" id="CHEBI:43474"/>
        <dbReference type="ChEBI" id="CHEBI:84142"/>
        <dbReference type="ChEBI" id="CHEBI:195539"/>
        <dbReference type="EC" id="3.1.3.62"/>
    </reaction>
    <physiologicalReaction direction="left-to-right" evidence="14">
        <dbReference type="Rhea" id="RHEA:77136"/>
    </physiologicalReaction>
</comment>
<comment type="catalytic activity">
    <reaction evidence="22">
        <text>1D-myo-inositol 2,3-bisphosphate + H2O = 1D-myo-inositol 2-phosphate + phosphate</text>
        <dbReference type="Rhea" id="RHEA:77139"/>
        <dbReference type="ChEBI" id="CHEBI:15377"/>
        <dbReference type="ChEBI" id="CHEBI:43474"/>
        <dbReference type="ChEBI" id="CHEBI:84142"/>
        <dbReference type="ChEBI" id="CHEBI:195538"/>
    </reaction>
    <physiologicalReaction direction="left-to-right" evidence="22">
        <dbReference type="Rhea" id="RHEA:77140"/>
    </physiologicalReaction>
</comment>
<evidence type="ECO:0000256" key="5">
    <source>
        <dbReference type="ARBA" id="ARBA00018097"/>
    </source>
</evidence>
<evidence type="ECO:0000256" key="9">
    <source>
        <dbReference type="ARBA" id="ARBA00023136"/>
    </source>
</evidence>
<dbReference type="SUPFAM" id="SSF53254">
    <property type="entry name" value="Phosphoglycerate mutase-like"/>
    <property type="match status" value="1"/>
</dbReference>
<evidence type="ECO:0000256" key="4">
    <source>
        <dbReference type="ARBA" id="ARBA00013040"/>
    </source>
</evidence>
<evidence type="ECO:0000256" key="25">
    <source>
        <dbReference type="PIRSR" id="PIRSR000894-2"/>
    </source>
</evidence>
<keyword evidence="8" id="KW-0378">Hydrolase</keyword>
<accession>A0AA88MVL6</accession>
<evidence type="ECO:0000256" key="7">
    <source>
        <dbReference type="ARBA" id="ARBA00022729"/>
    </source>
</evidence>
<comment type="catalytic activity">
    <reaction evidence="19">
        <text>1D-myo-inositol 1,2,6-trisphosphate + H2O = 1D-myo-inositol 1,2-bisphosphate + phosphate</text>
        <dbReference type="Rhea" id="RHEA:77131"/>
        <dbReference type="ChEBI" id="CHEBI:15377"/>
        <dbReference type="ChEBI" id="CHEBI:43474"/>
        <dbReference type="ChEBI" id="CHEBI:195537"/>
        <dbReference type="ChEBI" id="CHEBI:195539"/>
        <dbReference type="EC" id="3.1.3.62"/>
    </reaction>
    <physiologicalReaction direction="left-to-right" evidence="19">
        <dbReference type="Rhea" id="RHEA:77132"/>
    </physiologicalReaction>
</comment>
<evidence type="ECO:0000256" key="17">
    <source>
        <dbReference type="ARBA" id="ARBA00043739"/>
    </source>
</evidence>
<dbReference type="InterPro" id="IPR029033">
    <property type="entry name" value="His_PPase_superfam"/>
</dbReference>
<evidence type="ECO:0000256" key="20">
    <source>
        <dbReference type="ARBA" id="ARBA00043757"/>
    </source>
</evidence>
<comment type="catalytic activity">
    <reaction evidence="23">
        <text>1D-myo-inositol 1,4,5,6-tetrakisphosphate + H2O = 1D-myo-inositol 1,4,5-trisphosphate + phosphate</text>
        <dbReference type="Rhea" id="RHEA:77147"/>
        <dbReference type="ChEBI" id="CHEBI:15377"/>
        <dbReference type="ChEBI" id="CHEBI:43474"/>
        <dbReference type="ChEBI" id="CHEBI:57627"/>
        <dbReference type="ChEBI" id="CHEBI:203600"/>
    </reaction>
    <physiologicalReaction direction="left-to-right" evidence="23">
        <dbReference type="Rhea" id="RHEA:77148"/>
    </physiologicalReaction>
</comment>
<gene>
    <name evidence="27" type="ORF">Q7C36_012082</name>
</gene>
<keyword evidence="7 26" id="KW-0732">Signal</keyword>